<dbReference type="RefSeq" id="WP_194094247.1">
    <property type="nucleotide sequence ID" value="NZ_JADFTZ010000001.1"/>
</dbReference>
<evidence type="ECO:0000313" key="1">
    <source>
        <dbReference type="EMBL" id="MBE9576077.1"/>
    </source>
</evidence>
<gene>
    <name evidence="1" type="ORF">IM755_05085</name>
</gene>
<name>A0ABR9WQ89_9FLAO</name>
<protein>
    <recommendedName>
        <fullName evidence="3">Lipoprotein</fullName>
    </recommendedName>
</protein>
<accession>A0ABR9WQ89</accession>
<evidence type="ECO:0000313" key="2">
    <source>
        <dbReference type="Proteomes" id="UP000656274"/>
    </source>
</evidence>
<organism evidence="1 2">
    <name type="scientific">Flavobacterium proteolyticum</name>
    <dbReference type="NCBI Taxonomy" id="2911683"/>
    <lineage>
        <taxon>Bacteria</taxon>
        <taxon>Pseudomonadati</taxon>
        <taxon>Bacteroidota</taxon>
        <taxon>Flavobacteriia</taxon>
        <taxon>Flavobacteriales</taxon>
        <taxon>Flavobacteriaceae</taxon>
        <taxon>Flavobacterium</taxon>
    </lineage>
</organism>
<dbReference type="EMBL" id="JADFTZ010000001">
    <property type="protein sequence ID" value="MBE9576077.1"/>
    <property type="molecule type" value="Genomic_DNA"/>
</dbReference>
<dbReference type="PROSITE" id="PS51257">
    <property type="entry name" value="PROKAR_LIPOPROTEIN"/>
    <property type="match status" value="1"/>
</dbReference>
<evidence type="ECO:0008006" key="3">
    <source>
        <dbReference type="Google" id="ProtNLM"/>
    </source>
</evidence>
<comment type="caution">
    <text evidence="1">The sequence shown here is derived from an EMBL/GenBank/DDBJ whole genome shotgun (WGS) entry which is preliminary data.</text>
</comment>
<reference evidence="1 2" key="1">
    <citation type="submission" date="2020-10" db="EMBL/GenBank/DDBJ databases">
        <title>The genome sequence of Flavobacterium aquaticum 1Y8A.</title>
        <authorList>
            <person name="Liu Y."/>
        </authorList>
    </citation>
    <scope>NUCLEOTIDE SEQUENCE [LARGE SCALE GENOMIC DNA]</scope>
    <source>
        <strain evidence="1 2">1Y8A</strain>
    </source>
</reference>
<dbReference type="Proteomes" id="UP000656274">
    <property type="component" value="Unassembled WGS sequence"/>
</dbReference>
<proteinExistence type="predicted"/>
<sequence length="124" mass="14391">MKKTLFLIISLTLLSCKPTLKPTYQSKCFILGEAEYVLKINDNGKFQFKSHLGDTINGNWTLSKDTLILDSEYFIETTSFDTKKDSIVKNTKSTEFDKQEKYLLKRKKLFLITKNGISKECYLK</sequence>
<keyword evidence="2" id="KW-1185">Reference proteome</keyword>